<protein>
    <submittedName>
        <fullName evidence="1">Uncharacterized protein</fullName>
    </submittedName>
</protein>
<evidence type="ECO:0000313" key="1">
    <source>
        <dbReference type="EMBL" id="QJF12430.1"/>
    </source>
</evidence>
<dbReference type="EMBL" id="MN876845">
    <property type="protein sequence ID" value="QJF12430.1"/>
    <property type="molecule type" value="Genomic_DNA"/>
</dbReference>
<name>A0A6M3VZ24_9VIRU</name>
<keyword evidence="2" id="KW-1185">Reference proteome</keyword>
<organism evidence="1 2">
    <name type="scientific">Pyrobaculum spherical virus 2</name>
    <dbReference type="NCBI Taxonomy" id="2730632"/>
    <lineage>
        <taxon>Viruses</taxon>
        <taxon>Viruses incertae sedis</taxon>
        <taxon>Globuloviridae</taxon>
        <taxon>Alphaglobulovirus</taxon>
        <taxon>Alphaglobulovirus pozzuoliense</taxon>
    </lineage>
</organism>
<sequence length="73" mass="8257">MVLELFKAKERPPICIVEPMPNGDFTLQCDVTKETARRLIDKEKVCVIEFDVKSGKPISYCGPGKDVVTRIFL</sequence>
<gene>
    <name evidence="1" type="ORF">PSV2_gp18</name>
</gene>
<evidence type="ECO:0000313" key="2">
    <source>
        <dbReference type="Proteomes" id="UP000501879"/>
    </source>
</evidence>
<reference evidence="1 2" key="1">
    <citation type="journal article" date="2020" name="ISME J.">
        <title>New virus isolates from Italian hydrothermal environments underscore the biogeographic pattern in archaeal virus communities.</title>
        <authorList>
            <person name="Baquero D.P."/>
            <person name="Contursi P."/>
            <person name="Piochi M."/>
            <person name="Bartolucci S."/>
            <person name="Liu Y."/>
            <person name="Cvirkaite-Krupovic V."/>
            <person name="Prangishvili D."/>
            <person name="Krupovic M."/>
        </authorList>
    </citation>
    <scope>NUCLEOTIDE SEQUENCE [LARGE SCALE GENOMIC DNA]</scope>
    <source>
        <strain evidence="1">10</strain>
    </source>
</reference>
<dbReference type="Proteomes" id="UP000501879">
    <property type="component" value="Segment"/>
</dbReference>
<accession>A0A6M3VZ24</accession>
<proteinExistence type="predicted"/>